<dbReference type="AlphaFoldDB" id="A0A3S0VN90"/>
<name>A0A3S0VN90_9BACI</name>
<comment type="similarity">
    <text evidence="1">Belongs to the DedA family.</text>
</comment>
<feature type="transmembrane region" description="Helical" evidence="2">
    <location>
        <begin position="51"/>
        <end position="73"/>
    </location>
</feature>
<dbReference type="RefSeq" id="WP_126863411.1">
    <property type="nucleotide sequence ID" value="NZ_JAUSTX010000004.1"/>
</dbReference>
<evidence type="ECO:0000259" key="3">
    <source>
        <dbReference type="Pfam" id="PF09335"/>
    </source>
</evidence>
<proteinExistence type="inferred from homology"/>
<keyword evidence="2" id="KW-1133">Transmembrane helix</keyword>
<dbReference type="GO" id="GO:0005886">
    <property type="term" value="C:plasma membrane"/>
    <property type="evidence" value="ECO:0007669"/>
    <property type="project" value="TreeGrafter"/>
</dbReference>
<keyword evidence="2" id="KW-0812">Transmembrane</keyword>
<dbReference type="PANTHER" id="PTHR42709:SF9">
    <property type="entry name" value="ALKALINE PHOSPHATASE LIKE PROTEIN"/>
    <property type="match status" value="1"/>
</dbReference>
<reference evidence="4 5" key="1">
    <citation type="submission" date="2018-12" db="EMBL/GenBank/DDBJ databases">
        <title>Bacillus chawlae sp. nov., Bacillus glennii sp. nov., and Bacillus saganii sp. nov. Isolated from the Vehicle Assembly Building at Kennedy Space Center where the Viking Spacecraft were Assembled.</title>
        <authorList>
            <person name="Seuylemezian A."/>
            <person name="Vaishampayan P."/>
        </authorList>
    </citation>
    <scope>NUCLEOTIDE SEQUENCE [LARGE SCALE GENOMIC DNA]</scope>
    <source>
        <strain evidence="4 5">L5</strain>
    </source>
</reference>
<keyword evidence="5" id="KW-1185">Reference proteome</keyword>
<evidence type="ECO:0000313" key="5">
    <source>
        <dbReference type="Proteomes" id="UP000267430"/>
    </source>
</evidence>
<dbReference type="PANTHER" id="PTHR42709">
    <property type="entry name" value="ALKALINE PHOSPHATASE LIKE PROTEIN"/>
    <property type="match status" value="1"/>
</dbReference>
<sequence length="190" mass="21631">MSLENVTPYIQQYGYWLVFFILFCGIVGIPAPEETFLLFIGILCAKHQLSYSISTGAAIIGVLVGMLTAYWIGKKVGLPFVHKYGRYVKITPERWDRVDKKFRKHGTKSLIVGFYLPGLRQLNPYIAGACRYPFYYYLFLSIIGSGLWVTIFITLGYFLGDQIDIAYIGLIAALLLVFVFVKWVKDKKAV</sequence>
<dbReference type="EMBL" id="RYZZ01000005">
    <property type="protein sequence ID" value="RUQ31388.1"/>
    <property type="molecule type" value="Genomic_DNA"/>
</dbReference>
<dbReference type="InterPro" id="IPR032816">
    <property type="entry name" value="VTT_dom"/>
</dbReference>
<evidence type="ECO:0000313" key="4">
    <source>
        <dbReference type="EMBL" id="RUQ31388.1"/>
    </source>
</evidence>
<dbReference type="OrthoDB" id="9782291at2"/>
<dbReference type="InterPro" id="IPR051311">
    <property type="entry name" value="DedA_domain"/>
</dbReference>
<feature type="domain" description="VTT" evidence="3">
    <location>
        <begin position="32"/>
        <end position="157"/>
    </location>
</feature>
<dbReference type="Proteomes" id="UP000267430">
    <property type="component" value="Unassembled WGS sequence"/>
</dbReference>
<comment type="caution">
    <text evidence="4">The sequence shown here is derived from an EMBL/GenBank/DDBJ whole genome shotgun (WGS) entry which is preliminary data.</text>
</comment>
<evidence type="ECO:0000256" key="2">
    <source>
        <dbReference type="SAM" id="Phobius"/>
    </source>
</evidence>
<feature type="transmembrane region" description="Helical" evidence="2">
    <location>
        <begin position="12"/>
        <end position="31"/>
    </location>
</feature>
<evidence type="ECO:0000256" key="1">
    <source>
        <dbReference type="ARBA" id="ARBA00010792"/>
    </source>
</evidence>
<organism evidence="4 5">
    <name type="scientific">Peribacillus cavernae</name>
    <dbReference type="NCBI Taxonomy" id="1674310"/>
    <lineage>
        <taxon>Bacteria</taxon>
        <taxon>Bacillati</taxon>
        <taxon>Bacillota</taxon>
        <taxon>Bacilli</taxon>
        <taxon>Bacillales</taxon>
        <taxon>Bacillaceae</taxon>
        <taxon>Peribacillus</taxon>
    </lineage>
</organism>
<feature type="transmembrane region" description="Helical" evidence="2">
    <location>
        <begin position="134"/>
        <end position="159"/>
    </location>
</feature>
<gene>
    <name evidence="4" type="ORF">ELQ35_03290</name>
</gene>
<dbReference type="Pfam" id="PF09335">
    <property type="entry name" value="VTT_dom"/>
    <property type="match status" value="1"/>
</dbReference>
<keyword evidence="2" id="KW-0472">Membrane</keyword>
<accession>A0A3S0VN90</accession>
<feature type="transmembrane region" description="Helical" evidence="2">
    <location>
        <begin position="165"/>
        <end position="184"/>
    </location>
</feature>
<protein>
    <submittedName>
        <fullName evidence="4">DedA family protein</fullName>
    </submittedName>
</protein>